<keyword evidence="9" id="KW-0413">Isomerase</keyword>
<gene>
    <name evidence="16" type="ORF">ABNK63_16475</name>
</gene>
<dbReference type="PROSITE" id="PS00710">
    <property type="entry name" value="PGM_PMM"/>
    <property type="match status" value="1"/>
</dbReference>
<evidence type="ECO:0000256" key="8">
    <source>
        <dbReference type="ARBA" id="ARBA00022842"/>
    </source>
</evidence>
<comment type="pathway">
    <text evidence="3">Nucleotide-sugar biosynthesis; GDP-alpha-D-mannose biosynthesis; alpha-D-mannose 1-phosphate from D-fructose 6-phosphate: step 2/2.</text>
</comment>
<evidence type="ECO:0000259" key="15">
    <source>
        <dbReference type="Pfam" id="PF02880"/>
    </source>
</evidence>
<dbReference type="InterPro" id="IPR005843">
    <property type="entry name" value="A-D-PHexomutase_C"/>
</dbReference>
<dbReference type="SUPFAM" id="SSF53738">
    <property type="entry name" value="Phosphoglucomutase, first 3 domains"/>
    <property type="match status" value="3"/>
</dbReference>
<dbReference type="FunFam" id="3.40.120.10:FF:000021">
    <property type="entry name" value="Phosphomannomutase/phosphoglucomutase"/>
    <property type="match status" value="1"/>
</dbReference>
<evidence type="ECO:0000259" key="13">
    <source>
        <dbReference type="Pfam" id="PF02878"/>
    </source>
</evidence>
<protein>
    <recommendedName>
        <fullName evidence="5">phosphomannomutase</fullName>
        <ecNumber evidence="5">5.4.2.8</ecNumber>
    </recommendedName>
</protein>
<dbReference type="CDD" id="cd03089">
    <property type="entry name" value="PMM_PGM"/>
    <property type="match status" value="1"/>
</dbReference>
<dbReference type="Pfam" id="PF02880">
    <property type="entry name" value="PGM_PMM_III"/>
    <property type="match status" value="1"/>
</dbReference>
<comment type="similarity">
    <text evidence="4">Belongs to the phosphohexose mutase family.</text>
</comment>
<dbReference type="InterPro" id="IPR016055">
    <property type="entry name" value="A-D-PHexomutase_a/b/a-I/II/III"/>
</dbReference>
<dbReference type="InterPro" id="IPR005844">
    <property type="entry name" value="A-D-PHexomutase_a/b/a-I"/>
</dbReference>
<evidence type="ECO:0000256" key="9">
    <source>
        <dbReference type="ARBA" id="ARBA00023235"/>
    </source>
</evidence>
<feature type="transmembrane region" description="Helical" evidence="11">
    <location>
        <begin position="20"/>
        <end position="44"/>
    </location>
</feature>
<dbReference type="InterPro" id="IPR005841">
    <property type="entry name" value="Alpha-D-phosphohexomutase_SF"/>
</dbReference>
<dbReference type="Gene3D" id="3.40.120.10">
    <property type="entry name" value="Alpha-D-Glucose-1,6-Bisphosphate, subunit A, domain 3"/>
    <property type="match status" value="3"/>
</dbReference>
<evidence type="ECO:0000256" key="6">
    <source>
        <dbReference type="ARBA" id="ARBA00022553"/>
    </source>
</evidence>
<dbReference type="Pfam" id="PF00408">
    <property type="entry name" value="PGM_PMM_IV"/>
    <property type="match status" value="1"/>
</dbReference>
<feature type="domain" description="Alpha-D-phosphohexomutase alpha/beta/alpha" evidence="14">
    <location>
        <begin position="474"/>
        <end position="570"/>
    </location>
</feature>
<dbReference type="PANTHER" id="PTHR43771">
    <property type="entry name" value="PHOSPHOMANNOMUTASE"/>
    <property type="match status" value="1"/>
</dbReference>
<organism evidence="16">
    <name type="scientific">Rhodanobacter sp. IGA1.0</name>
    <dbReference type="NCBI Taxonomy" id="3158582"/>
    <lineage>
        <taxon>Bacteria</taxon>
        <taxon>Pseudomonadati</taxon>
        <taxon>Pseudomonadota</taxon>
        <taxon>Gammaproteobacteria</taxon>
        <taxon>Lysobacterales</taxon>
        <taxon>Rhodanobacteraceae</taxon>
        <taxon>Rhodanobacter</taxon>
    </lineage>
</organism>
<evidence type="ECO:0000256" key="4">
    <source>
        <dbReference type="ARBA" id="ARBA00010231"/>
    </source>
</evidence>
<dbReference type="EC" id="5.4.2.8" evidence="5"/>
<evidence type="ECO:0000259" key="12">
    <source>
        <dbReference type="Pfam" id="PF00408"/>
    </source>
</evidence>
<dbReference type="Pfam" id="PF02878">
    <property type="entry name" value="PGM_PMM_I"/>
    <property type="match status" value="1"/>
</dbReference>
<keyword evidence="6" id="KW-0597">Phosphoprotein</keyword>
<dbReference type="RefSeq" id="WP_350016241.1">
    <property type="nucleotide sequence ID" value="NZ_CP157948.1"/>
</dbReference>
<evidence type="ECO:0000256" key="5">
    <source>
        <dbReference type="ARBA" id="ARBA00012730"/>
    </source>
</evidence>
<reference evidence="16" key="1">
    <citation type="submission" date="2024-06" db="EMBL/GenBank/DDBJ databases">
        <authorList>
            <person name="Sun Y."/>
        </authorList>
    </citation>
    <scope>NUCLEOTIDE SEQUENCE</scope>
    <source>
        <strain evidence="16">IGA1.0</strain>
    </source>
</reference>
<dbReference type="GO" id="GO:0000287">
    <property type="term" value="F:magnesium ion binding"/>
    <property type="evidence" value="ECO:0007669"/>
    <property type="project" value="InterPro"/>
</dbReference>
<dbReference type="PANTHER" id="PTHR43771:SF2">
    <property type="entry name" value="PHOSPHOMANNOMUTASE_PHOSPHOGLUCOMUTASE"/>
    <property type="match status" value="1"/>
</dbReference>
<evidence type="ECO:0000259" key="14">
    <source>
        <dbReference type="Pfam" id="PF02879"/>
    </source>
</evidence>
<dbReference type="InterPro" id="IPR005846">
    <property type="entry name" value="A-D-PHexomutase_a/b/a-III"/>
</dbReference>
<keyword evidence="11" id="KW-1133">Transmembrane helix</keyword>
<keyword evidence="7" id="KW-0479">Metal-binding</keyword>
<feature type="compositionally biased region" description="Low complexity" evidence="10">
    <location>
        <begin position="293"/>
        <end position="302"/>
    </location>
</feature>
<keyword evidence="11" id="KW-0812">Transmembrane</keyword>
<dbReference type="Pfam" id="PF02879">
    <property type="entry name" value="PGM_PMM_II"/>
    <property type="match status" value="1"/>
</dbReference>
<evidence type="ECO:0000256" key="3">
    <source>
        <dbReference type="ARBA" id="ARBA00004699"/>
    </source>
</evidence>
<feature type="compositionally biased region" description="Pro residues" evidence="10">
    <location>
        <begin position="303"/>
        <end position="318"/>
    </location>
</feature>
<dbReference type="SUPFAM" id="SSF55957">
    <property type="entry name" value="Phosphoglucomutase, C-terminal domain"/>
    <property type="match status" value="1"/>
</dbReference>
<sequence>MALNIARERLSNLRVDWSTLLPLVGATVLLLVGLFCVWQTWLIADEGDAIDRVHQAQDQAVRAMSEEIVNQRRSIEKVLAGVDPATLMSDPAQSAAALRQQLPQARKLELYSGDLAEVLRANYREFGYAKAAQLMAAQSADGVPPAQSVSYGSGDRRLSLVIPLGLPQQTQAWAWVELPFAPMKQRFDAISPAGGRLELRQGDDSGYIQLFSNGSNSAEIEAAGKPVAGSAFSVGVGLPRAFIVLPRSVILSALLALLGLGGGAYLSWLRLRRQQVPVEPEEDELPLAPPAPATAEAARQPRTSPPAPSPPPAVAPVPAPTSVDPAIFRAYDIRGVVGKTLNADVARLLGQSIGTLMGEKGLREIVVGRDGRLSGPQLAAALAEGLRDAGIDVIDIGAVPTPVVYYAAYRFNTGCGVAVTGSHNPPDYNGFKIVIGGETLSEGAIQDLYQRIASGALTGGGSGGLRQVDVAPDYIEKIVSDVLAERRLKIVVDCGNGIPGAIAPQVLEGVGCEVVPLYCDVDGSFPNHHPDPSDPANLEDLILAVRQTGADLGVAFDGDGDRLGVVTQSGEIIYPDRLLMLFARDVLSRQPGATVIYDVKCTSHLKGQVLDAGGSPLMWRTGHSLIKAKMRETGAELAGEMSGHFFFKERWYGFDDGIYAAARLLEILAGDLQGRSPAEIFATLPKSVSTPELKIELAEGEHYRFMDRLRQQATFEDATLITIDGVRADWPDGWGLVRASNTTPALVLRFEADNAAALARIQQVFRKQLLAVDFKLKLPFP</sequence>
<dbReference type="EMBL" id="CP157948">
    <property type="protein sequence ID" value="XBS89959.1"/>
    <property type="molecule type" value="Genomic_DNA"/>
</dbReference>
<dbReference type="PRINTS" id="PR00509">
    <property type="entry name" value="PGMPMM"/>
</dbReference>
<evidence type="ECO:0000256" key="10">
    <source>
        <dbReference type="SAM" id="MobiDB-lite"/>
    </source>
</evidence>
<dbReference type="InterPro" id="IPR005845">
    <property type="entry name" value="A-D-PHexomutase_a/b/a-II"/>
</dbReference>
<comment type="catalytic activity">
    <reaction evidence="1">
        <text>alpha-D-mannose 1-phosphate = D-mannose 6-phosphate</text>
        <dbReference type="Rhea" id="RHEA:11140"/>
        <dbReference type="ChEBI" id="CHEBI:58409"/>
        <dbReference type="ChEBI" id="CHEBI:58735"/>
        <dbReference type="EC" id="5.4.2.8"/>
    </reaction>
</comment>
<dbReference type="InterPro" id="IPR036900">
    <property type="entry name" value="A-D-PHexomutase_C_sf"/>
</dbReference>
<evidence type="ECO:0000256" key="11">
    <source>
        <dbReference type="SAM" id="Phobius"/>
    </source>
</evidence>
<feature type="domain" description="Alpha-D-phosphohexomutase C-terminal" evidence="12">
    <location>
        <begin position="708"/>
        <end position="767"/>
    </location>
</feature>
<dbReference type="Gene3D" id="3.30.310.50">
    <property type="entry name" value="Alpha-D-phosphohexomutase, C-terminal domain"/>
    <property type="match status" value="1"/>
</dbReference>
<dbReference type="InterPro" id="IPR016066">
    <property type="entry name" value="A-D-PHexomutase_CS"/>
</dbReference>
<feature type="domain" description="Alpha-D-phosphohexomutase alpha/beta/alpha" evidence="15">
    <location>
        <begin position="575"/>
        <end position="685"/>
    </location>
</feature>
<evidence type="ECO:0000313" key="16">
    <source>
        <dbReference type="EMBL" id="XBS89959.1"/>
    </source>
</evidence>
<dbReference type="GO" id="GO:0005975">
    <property type="term" value="P:carbohydrate metabolic process"/>
    <property type="evidence" value="ECO:0007669"/>
    <property type="project" value="InterPro"/>
</dbReference>
<evidence type="ECO:0000256" key="1">
    <source>
        <dbReference type="ARBA" id="ARBA00000586"/>
    </source>
</evidence>
<dbReference type="GO" id="GO:0004615">
    <property type="term" value="F:phosphomannomutase activity"/>
    <property type="evidence" value="ECO:0007669"/>
    <property type="project" value="UniProtKB-EC"/>
</dbReference>
<name>A0AAU7QKN9_9GAMM</name>
<feature type="region of interest" description="Disordered" evidence="10">
    <location>
        <begin position="280"/>
        <end position="318"/>
    </location>
</feature>
<evidence type="ECO:0000256" key="2">
    <source>
        <dbReference type="ARBA" id="ARBA00001946"/>
    </source>
</evidence>
<proteinExistence type="inferred from homology"/>
<feature type="domain" description="Alpha-D-phosphohexomutase alpha/beta/alpha" evidence="13">
    <location>
        <begin position="327"/>
        <end position="454"/>
    </location>
</feature>
<comment type="cofactor">
    <cofactor evidence="2">
        <name>Mg(2+)</name>
        <dbReference type="ChEBI" id="CHEBI:18420"/>
    </cofactor>
</comment>
<dbReference type="AlphaFoldDB" id="A0AAU7QKN9"/>
<evidence type="ECO:0000256" key="7">
    <source>
        <dbReference type="ARBA" id="ARBA00022723"/>
    </source>
</evidence>
<accession>A0AAU7QKN9</accession>
<keyword evidence="8" id="KW-0460">Magnesium</keyword>
<keyword evidence="11" id="KW-0472">Membrane</keyword>